<protein>
    <recommendedName>
        <fullName evidence="2">Expansin-like EG45 domain-containing protein</fullName>
    </recommendedName>
</protein>
<feature type="signal peptide" evidence="1">
    <location>
        <begin position="1"/>
        <end position="24"/>
    </location>
</feature>
<dbReference type="Gene3D" id="2.40.40.10">
    <property type="entry name" value="RlpA-like domain"/>
    <property type="match status" value="1"/>
</dbReference>
<feature type="domain" description="Expansin-like EG45" evidence="2">
    <location>
        <begin position="46"/>
        <end position="146"/>
    </location>
</feature>
<dbReference type="InterPro" id="IPR009009">
    <property type="entry name" value="RlpA-like_DPBB"/>
</dbReference>
<reference evidence="3 4" key="2">
    <citation type="submission" date="2020-07" db="EMBL/GenBank/DDBJ databases">
        <title>Genome assembly of wild tea tree DASZ reveals pedigree and selection history of tea varieties.</title>
        <authorList>
            <person name="Zhang W."/>
        </authorList>
    </citation>
    <scope>NUCLEOTIDE SEQUENCE [LARGE SCALE GENOMIC DNA]</scope>
    <source>
        <strain evidence="4">cv. G240</strain>
        <tissue evidence="3">Leaf</tissue>
    </source>
</reference>
<dbReference type="PROSITE" id="PS50842">
    <property type="entry name" value="EXPANSIN_EG45"/>
    <property type="match status" value="1"/>
</dbReference>
<proteinExistence type="predicted"/>
<organism evidence="3 4">
    <name type="scientific">Camellia sinensis</name>
    <name type="common">Tea plant</name>
    <name type="synonym">Thea sinensis</name>
    <dbReference type="NCBI Taxonomy" id="4442"/>
    <lineage>
        <taxon>Eukaryota</taxon>
        <taxon>Viridiplantae</taxon>
        <taxon>Streptophyta</taxon>
        <taxon>Embryophyta</taxon>
        <taxon>Tracheophyta</taxon>
        <taxon>Spermatophyta</taxon>
        <taxon>Magnoliopsida</taxon>
        <taxon>eudicotyledons</taxon>
        <taxon>Gunneridae</taxon>
        <taxon>Pentapetalae</taxon>
        <taxon>asterids</taxon>
        <taxon>Ericales</taxon>
        <taxon>Theaceae</taxon>
        <taxon>Camellia</taxon>
    </lineage>
</organism>
<dbReference type="Pfam" id="PF03330">
    <property type="entry name" value="DPBB_1"/>
    <property type="match status" value="1"/>
</dbReference>
<evidence type="ECO:0000256" key="1">
    <source>
        <dbReference type="SAM" id="SignalP"/>
    </source>
</evidence>
<name>A0A7J7HC38_CAMSI</name>
<dbReference type="PANTHER" id="PTHR31692:SF2">
    <property type="entry name" value="EXPANSIN-LIKE B1"/>
    <property type="match status" value="1"/>
</dbReference>
<dbReference type="EMBL" id="JACBKZ010000005">
    <property type="protein sequence ID" value="KAF5950500.1"/>
    <property type="molecule type" value="Genomic_DNA"/>
</dbReference>
<evidence type="ECO:0000259" key="2">
    <source>
        <dbReference type="PROSITE" id="PS50842"/>
    </source>
</evidence>
<evidence type="ECO:0000313" key="4">
    <source>
        <dbReference type="Proteomes" id="UP000593564"/>
    </source>
</evidence>
<reference evidence="4" key="1">
    <citation type="journal article" date="2020" name="Nat. Commun.">
        <title>Genome assembly of wild tea tree DASZ reveals pedigree and selection history of tea varieties.</title>
        <authorList>
            <person name="Zhang W."/>
            <person name="Zhang Y."/>
            <person name="Qiu H."/>
            <person name="Guo Y."/>
            <person name="Wan H."/>
            <person name="Zhang X."/>
            <person name="Scossa F."/>
            <person name="Alseekh S."/>
            <person name="Zhang Q."/>
            <person name="Wang P."/>
            <person name="Xu L."/>
            <person name="Schmidt M.H."/>
            <person name="Jia X."/>
            <person name="Li D."/>
            <person name="Zhu A."/>
            <person name="Guo F."/>
            <person name="Chen W."/>
            <person name="Ni D."/>
            <person name="Usadel B."/>
            <person name="Fernie A.R."/>
            <person name="Wen W."/>
        </authorList>
    </citation>
    <scope>NUCLEOTIDE SEQUENCE [LARGE SCALE GENOMIC DNA]</scope>
    <source>
        <strain evidence="4">cv. G240</strain>
    </source>
</reference>
<dbReference type="InterPro" id="IPR036908">
    <property type="entry name" value="RlpA-like_sf"/>
</dbReference>
<dbReference type="AlphaFoldDB" id="A0A7J7HC38"/>
<dbReference type="InterPro" id="IPR007112">
    <property type="entry name" value="Expansin/allergen_DPBB_dom"/>
</dbReference>
<feature type="chain" id="PRO_5029620649" description="Expansin-like EG45 domain-containing protein" evidence="1">
    <location>
        <begin position="25"/>
        <end position="177"/>
    </location>
</feature>
<keyword evidence="1" id="KW-0732">Signal</keyword>
<comment type="caution">
    <text evidence="3">The sequence shown here is derived from an EMBL/GenBank/DDBJ whole genome shotgun (WGS) entry which is preliminary data.</text>
</comment>
<dbReference type="Proteomes" id="UP000593564">
    <property type="component" value="Unassembled WGS sequence"/>
</dbReference>
<dbReference type="SUPFAM" id="SSF50685">
    <property type="entry name" value="Barwin-like endoglucanases"/>
    <property type="match status" value="1"/>
</dbReference>
<accession>A0A7J7HC38</accession>
<sequence length="177" mass="19175">MGFAVKNYCSLLCVMVLLPLVCYSQDAYVCSRATYYGSPDCLGTPTGACGFGEYGRTVYDGGMSGVSRLYRNGTGRGACYQVRCKVPQLCTEDGVRVVVTDYGEGDKTDFILSTRAYSRLARPNAALDLFAYDGNLVTRLLLKQGLKSLIVIYFLDAGGLPAMEGYAKGLRCSMEHG</sequence>
<gene>
    <name evidence="3" type="ORF">HYC85_012493</name>
</gene>
<evidence type="ECO:0000313" key="3">
    <source>
        <dbReference type="EMBL" id="KAF5950500.1"/>
    </source>
</evidence>
<dbReference type="PANTHER" id="PTHR31692">
    <property type="entry name" value="EXPANSIN-B3"/>
    <property type="match status" value="1"/>
</dbReference>
<keyword evidence="4" id="KW-1185">Reference proteome</keyword>